<gene>
    <name evidence="2" type="ORF">ISF_08264</name>
</gene>
<sequence>MGGSAFSCGRAPLRTPRMLPSIYHAQKQRCQALLRKLYVHVDSPIDGPGKKDFGDIDILVFQRRPEAPPPPQPLSDTEPGYELIHELATLLGSKRTQFAEKSSSNLAIPWPTDADDQVTPDAADDASAAAPSSPGSSPDKEQKYIQVDVRISPSLEEHNWMLFKHAHGDIWNIIGCLVRPYGLTIDDTGMYLRIPEIEKKNKKLAKVHLTSDPNRVLDFLGLPHTGAEYECIWIDEPFATPDAMFEYVALCRMMYVKPDLGIKGLQEDLENLKYSDRHRLKTRPVFKAWREGFCQRCRLEGRFAVEQMSREEVTADALEVFGVRNLFENRQREFRRESQRSRIRDDLIKGVAPLLTPDCTAHMAMTTRGCLEKGLKKIILERDESYGVQFDESMLDADGLYKEDEVKRFIEQHKEAVQVAAIAKHHALFIASKERKLNEQKQSNSEEQKAEVEAGKQEQQAEEQKSEEQKSEGQKSED</sequence>
<keyword evidence="3" id="KW-1185">Reference proteome</keyword>
<feature type="compositionally biased region" description="Acidic residues" evidence="1">
    <location>
        <begin position="113"/>
        <end position="124"/>
    </location>
</feature>
<reference evidence="2 3" key="1">
    <citation type="journal article" date="2016" name="Genome Biol. Evol.">
        <title>Divergent and convergent evolution of fungal pathogenicity.</title>
        <authorList>
            <person name="Shang Y."/>
            <person name="Xiao G."/>
            <person name="Zheng P."/>
            <person name="Cen K."/>
            <person name="Zhan S."/>
            <person name="Wang C."/>
        </authorList>
    </citation>
    <scope>NUCLEOTIDE SEQUENCE [LARGE SCALE GENOMIC DNA]</scope>
    <source>
        <strain evidence="2 3">ARSEF 2679</strain>
    </source>
</reference>
<evidence type="ECO:0000313" key="3">
    <source>
        <dbReference type="Proteomes" id="UP000076744"/>
    </source>
</evidence>
<dbReference type="RefSeq" id="XP_018700949.1">
    <property type="nucleotide sequence ID" value="XM_018851867.1"/>
</dbReference>
<evidence type="ECO:0000313" key="2">
    <source>
        <dbReference type="EMBL" id="OAA54663.1"/>
    </source>
</evidence>
<feature type="compositionally biased region" description="Basic and acidic residues" evidence="1">
    <location>
        <begin position="435"/>
        <end position="456"/>
    </location>
</feature>
<name>A0A167MR50_CORFA</name>
<dbReference type="AlphaFoldDB" id="A0A167MR50"/>
<proteinExistence type="predicted"/>
<dbReference type="OrthoDB" id="4708870at2759"/>
<organism evidence="2 3">
    <name type="scientific">Cordyceps fumosorosea (strain ARSEF 2679)</name>
    <name type="common">Isaria fumosorosea</name>
    <dbReference type="NCBI Taxonomy" id="1081104"/>
    <lineage>
        <taxon>Eukaryota</taxon>
        <taxon>Fungi</taxon>
        <taxon>Dikarya</taxon>
        <taxon>Ascomycota</taxon>
        <taxon>Pezizomycotina</taxon>
        <taxon>Sordariomycetes</taxon>
        <taxon>Hypocreomycetidae</taxon>
        <taxon>Hypocreales</taxon>
        <taxon>Cordycipitaceae</taxon>
        <taxon>Cordyceps</taxon>
    </lineage>
</organism>
<feature type="region of interest" description="Disordered" evidence="1">
    <location>
        <begin position="102"/>
        <end position="143"/>
    </location>
</feature>
<protein>
    <submittedName>
        <fullName evidence="2">Uncharacterized protein</fullName>
    </submittedName>
</protein>
<dbReference type="EMBL" id="AZHB01000028">
    <property type="protein sequence ID" value="OAA54663.1"/>
    <property type="molecule type" value="Genomic_DNA"/>
</dbReference>
<dbReference type="GeneID" id="30024556"/>
<accession>A0A167MR50</accession>
<feature type="compositionally biased region" description="Basic and acidic residues" evidence="1">
    <location>
        <begin position="462"/>
        <end position="478"/>
    </location>
</feature>
<dbReference type="Proteomes" id="UP000076744">
    <property type="component" value="Unassembled WGS sequence"/>
</dbReference>
<feature type="compositionally biased region" description="Low complexity" evidence="1">
    <location>
        <begin position="125"/>
        <end position="137"/>
    </location>
</feature>
<evidence type="ECO:0000256" key="1">
    <source>
        <dbReference type="SAM" id="MobiDB-lite"/>
    </source>
</evidence>
<dbReference type="STRING" id="1081104.A0A167MR50"/>
<feature type="region of interest" description="Disordered" evidence="1">
    <location>
        <begin position="435"/>
        <end position="478"/>
    </location>
</feature>
<comment type="caution">
    <text evidence="2">The sequence shown here is derived from an EMBL/GenBank/DDBJ whole genome shotgun (WGS) entry which is preliminary data.</text>
</comment>